<name>A0A0S4JIA8_BODSA</name>
<evidence type="ECO:0000256" key="1">
    <source>
        <dbReference type="SAM" id="MobiDB-lite"/>
    </source>
</evidence>
<dbReference type="Pfam" id="PF09174">
    <property type="entry name" value="Maf1"/>
    <property type="match status" value="1"/>
</dbReference>
<dbReference type="Gene3D" id="3.40.1000.50">
    <property type="entry name" value="Repressor of RNA polymerase III transcription Maf1"/>
    <property type="match status" value="1"/>
</dbReference>
<dbReference type="GO" id="GO:0016480">
    <property type="term" value="P:negative regulation of transcription by RNA polymerase III"/>
    <property type="evidence" value="ECO:0007669"/>
    <property type="project" value="InterPro"/>
</dbReference>
<dbReference type="EMBL" id="CYKH01001776">
    <property type="protein sequence ID" value="CUG89901.1"/>
    <property type="molecule type" value="Genomic_DNA"/>
</dbReference>
<sequence length="334" mass="35736">MKFIPSVVFERMNSLLQGIEAQGSLLTVRCEAYTCRHTKEEKQLAATITDRRQQQGIVSGGGVGAVGSVSPILQPSAGGYIHGHFPAMEGLPPPMVVGGGPSSPSVVESPQSVVDDRLIFLVAALNAIFGDGYDFSCLEESDFDLLDPLYVKAELENVLASVPADSAASSVIGLPFQHETFWAAIADVAFGDRSLVPALFDSSVCDYFLFKCPSCDPMQERSVWSNHVLMYCKKQRILVSILAYGEGNMYRGDDGVTYVRSSGTVAGGLVSPSSRVVGGEFYFDGDTTHYLRPSSAGGSAVGDDYSQATSVTDHEDNDGGGDVSMNKNRDFYGF</sequence>
<feature type="region of interest" description="Disordered" evidence="1">
    <location>
        <begin position="294"/>
        <end position="334"/>
    </location>
</feature>
<proteinExistence type="predicted"/>
<reference evidence="3" key="1">
    <citation type="submission" date="2015-09" db="EMBL/GenBank/DDBJ databases">
        <authorList>
            <consortium name="Pathogen Informatics"/>
        </authorList>
    </citation>
    <scope>NUCLEOTIDE SEQUENCE [LARGE SCALE GENOMIC DNA]</scope>
    <source>
        <strain evidence="3">Lake Konstanz</strain>
    </source>
</reference>
<gene>
    <name evidence="2" type="ORF">BSAL_23985</name>
</gene>
<dbReference type="Proteomes" id="UP000051952">
    <property type="component" value="Unassembled WGS sequence"/>
</dbReference>
<evidence type="ECO:0000313" key="3">
    <source>
        <dbReference type="Proteomes" id="UP000051952"/>
    </source>
</evidence>
<dbReference type="InterPro" id="IPR015257">
    <property type="entry name" value="Maf1"/>
</dbReference>
<evidence type="ECO:0000313" key="2">
    <source>
        <dbReference type="EMBL" id="CUG89901.1"/>
    </source>
</evidence>
<dbReference type="PANTHER" id="PTHR22504:SF0">
    <property type="entry name" value="REPRESSOR OF RNA POLYMERASE III TRANSCRIPTION MAF1 HOMOLOG"/>
    <property type="match status" value="1"/>
</dbReference>
<dbReference type="GO" id="GO:0005634">
    <property type="term" value="C:nucleus"/>
    <property type="evidence" value="ECO:0007669"/>
    <property type="project" value="TreeGrafter"/>
</dbReference>
<dbReference type="PANTHER" id="PTHR22504">
    <property type="entry name" value="REPRESSOR OF RNA POLYMERASE III TRANSCRIPTION MAF1"/>
    <property type="match status" value="1"/>
</dbReference>
<dbReference type="AlphaFoldDB" id="A0A0S4JIA8"/>
<dbReference type="OMA" id="CPSCDPM"/>
<dbReference type="OrthoDB" id="277029at2759"/>
<accession>A0A0S4JIA8</accession>
<keyword evidence="3" id="KW-1185">Reference proteome</keyword>
<protein>
    <submittedName>
        <fullName evidence="2">RNA polymerase III regulator protein (Maf1), putative</fullName>
    </submittedName>
</protein>
<organism evidence="2 3">
    <name type="scientific">Bodo saltans</name>
    <name type="common">Flagellated protozoan</name>
    <dbReference type="NCBI Taxonomy" id="75058"/>
    <lineage>
        <taxon>Eukaryota</taxon>
        <taxon>Discoba</taxon>
        <taxon>Euglenozoa</taxon>
        <taxon>Kinetoplastea</taxon>
        <taxon>Metakinetoplastina</taxon>
        <taxon>Eubodonida</taxon>
        <taxon>Bodonidae</taxon>
        <taxon>Bodo</taxon>
    </lineage>
</organism>
<dbReference type="GO" id="GO:0000994">
    <property type="term" value="F:RNA polymerase III core binding"/>
    <property type="evidence" value="ECO:0007669"/>
    <property type="project" value="TreeGrafter"/>
</dbReference>
<dbReference type="InterPro" id="IPR038564">
    <property type="entry name" value="Maf1_sf"/>
</dbReference>
<dbReference type="VEuPathDB" id="TriTrypDB:BSAL_23985"/>